<accession>X5DGH2</accession>
<evidence type="ECO:0000256" key="1">
    <source>
        <dbReference type="ARBA" id="ARBA00004141"/>
    </source>
</evidence>
<organism evidence="8 10">
    <name type="scientific">Draconibacterium orientale</name>
    <dbReference type="NCBI Taxonomy" id="1168034"/>
    <lineage>
        <taxon>Bacteria</taxon>
        <taxon>Pseudomonadati</taxon>
        <taxon>Bacteroidota</taxon>
        <taxon>Bacteroidia</taxon>
        <taxon>Marinilabiliales</taxon>
        <taxon>Prolixibacteraceae</taxon>
        <taxon>Draconibacterium</taxon>
    </lineage>
</organism>
<evidence type="ECO:0000313" key="8">
    <source>
        <dbReference type="EMBL" id="SEU16008.1"/>
    </source>
</evidence>
<evidence type="ECO:0000256" key="5">
    <source>
        <dbReference type="SAM" id="Phobius"/>
    </source>
</evidence>
<dbReference type="PANTHER" id="PTHR37422">
    <property type="entry name" value="TEICHURONIC ACID BIOSYNTHESIS PROTEIN TUAE"/>
    <property type="match status" value="1"/>
</dbReference>
<dbReference type="EMBL" id="CP007451">
    <property type="protein sequence ID" value="AHW62068.1"/>
    <property type="molecule type" value="Genomic_DNA"/>
</dbReference>
<reference evidence="8 10" key="2">
    <citation type="submission" date="2016-10" db="EMBL/GenBank/DDBJ databases">
        <authorList>
            <person name="de Groot N.N."/>
        </authorList>
    </citation>
    <scope>NUCLEOTIDE SEQUENCE [LARGE SCALE GENOMIC DNA]</scope>
    <source>
        <strain evidence="8 10">DSM 25947</strain>
    </source>
</reference>
<evidence type="ECO:0000259" key="6">
    <source>
        <dbReference type="Pfam" id="PF04932"/>
    </source>
</evidence>
<keyword evidence="2 5" id="KW-0812">Transmembrane</keyword>
<evidence type="ECO:0000256" key="3">
    <source>
        <dbReference type="ARBA" id="ARBA00022989"/>
    </source>
</evidence>
<dbReference type="Proteomes" id="UP000023772">
    <property type="component" value="Chromosome"/>
</dbReference>
<keyword evidence="4 5" id="KW-0472">Membrane</keyword>
<dbReference type="RefSeq" id="WP_038559790.1">
    <property type="nucleotide sequence ID" value="NZ_FOHT01000064.1"/>
</dbReference>
<feature type="transmembrane region" description="Helical" evidence="5">
    <location>
        <begin position="155"/>
        <end position="174"/>
    </location>
</feature>
<dbReference type="EMBL" id="FOHT01000064">
    <property type="protein sequence ID" value="SEU16008.1"/>
    <property type="molecule type" value="Genomic_DNA"/>
</dbReference>
<dbReference type="PANTHER" id="PTHR37422:SF17">
    <property type="entry name" value="O-ANTIGEN LIGASE"/>
    <property type="match status" value="1"/>
</dbReference>
<dbReference type="eggNOG" id="COG3307">
    <property type="taxonomic scope" value="Bacteria"/>
</dbReference>
<dbReference type="Proteomes" id="UP000181981">
    <property type="component" value="Unassembled WGS sequence"/>
</dbReference>
<feature type="transmembrane region" description="Helical" evidence="5">
    <location>
        <begin position="115"/>
        <end position="135"/>
    </location>
</feature>
<gene>
    <name evidence="7" type="ORF">FH5T_14375</name>
    <name evidence="8" type="ORF">SAMN05444285_1642</name>
</gene>
<keyword evidence="9" id="KW-1185">Reference proteome</keyword>
<evidence type="ECO:0000313" key="7">
    <source>
        <dbReference type="EMBL" id="AHW62068.1"/>
    </source>
</evidence>
<name>X5DGH2_9BACT</name>
<evidence type="ECO:0000256" key="4">
    <source>
        <dbReference type="ARBA" id="ARBA00023136"/>
    </source>
</evidence>
<evidence type="ECO:0000313" key="9">
    <source>
        <dbReference type="Proteomes" id="UP000023772"/>
    </source>
</evidence>
<feature type="transmembrane region" description="Helical" evidence="5">
    <location>
        <begin position="505"/>
        <end position="525"/>
    </location>
</feature>
<dbReference type="KEGG" id="dori:FH5T_14375"/>
<keyword evidence="8" id="KW-0436">Ligase</keyword>
<keyword evidence="3 5" id="KW-1133">Transmembrane helix</keyword>
<proteinExistence type="predicted"/>
<dbReference type="OrthoDB" id="1093278at2"/>
<feature type="transmembrane region" description="Helical" evidence="5">
    <location>
        <begin position="231"/>
        <end position="250"/>
    </location>
</feature>
<dbReference type="InterPro" id="IPR007016">
    <property type="entry name" value="O-antigen_ligase-rel_domated"/>
</dbReference>
<dbReference type="AlphaFoldDB" id="X5DGH2"/>
<feature type="transmembrane region" description="Helical" evidence="5">
    <location>
        <begin position="12"/>
        <end position="41"/>
    </location>
</feature>
<comment type="subcellular location">
    <subcellularLocation>
        <location evidence="1">Membrane</location>
        <topology evidence="1">Multi-pass membrane protein</topology>
    </subcellularLocation>
</comment>
<dbReference type="Pfam" id="PF04932">
    <property type="entry name" value="Wzy_C"/>
    <property type="match status" value="1"/>
</dbReference>
<evidence type="ECO:0000256" key="2">
    <source>
        <dbReference type="ARBA" id="ARBA00022692"/>
    </source>
</evidence>
<dbReference type="GO" id="GO:0016874">
    <property type="term" value="F:ligase activity"/>
    <property type="evidence" value="ECO:0007669"/>
    <property type="project" value="UniProtKB-KW"/>
</dbReference>
<protein>
    <submittedName>
        <fullName evidence="8">O-Antigen ligase</fullName>
    </submittedName>
</protein>
<feature type="domain" description="O-antigen ligase-related" evidence="6">
    <location>
        <begin position="381"/>
        <end position="463"/>
    </location>
</feature>
<evidence type="ECO:0000313" key="10">
    <source>
        <dbReference type="Proteomes" id="UP000181981"/>
    </source>
</evidence>
<dbReference type="GO" id="GO:0016020">
    <property type="term" value="C:membrane"/>
    <property type="evidence" value="ECO:0007669"/>
    <property type="project" value="UniProtKB-SubCell"/>
</dbReference>
<dbReference type="HOGENOM" id="CLU_512623_0_0_10"/>
<dbReference type="InterPro" id="IPR051533">
    <property type="entry name" value="WaaL-like"/>
</dbReference>
<reference evidence="7 9" key="1">
    <citation type="submission" date="2014-03" db="EMBL/GenBank/DDBJ databases">
        <title>Complete genome sequence of a deeply braunched marine Bacteroidia bacterium Draconibacterium orientale type strain FH5T.</title>
        <authorList>
            <person name="Li X."/>
            <person name="Wang X."/>
            <person name="Xie Z."/>
            <person name="Du Z."/>
            <person name="Chen G."/>
        </authorList>
    </citation>
    <scope>NUCLEOTIDE SEQUENCE [LARGE SCALE GENOMIC DNA]</scope>
    <source>
        <strain evidence="7 9">FH5</strain>
    </source>
</reference>
<feature type="transmembrane region" description="Helical" evidence="5">
    <location>
        <begin position="208"/>
        <end position="224"/>
    </location>
</feature>
<feature type="transmembrane region" description="Helical" evidence="5">
    <location>
        <begin position="61"/>
        <end position="80"/>
    </location>
</feature>
<feature type="transmembrane region" description="Helical" evidence="5">
    <location>
        <begin position="448"/>
        <end position="469"/>
    </location>
</feature>
<dbReference type="STRING" id="1168034.FH5T_14375"/>
<sequence>MKNYLTELIDSNLFFLSLILFVIVLPLSVALISVVGALVLLTAILEDSRTAKWERIKHRKIILLIPLIFLLYFISTLFTLQHDKSFYDVQKTLFYLVFPLAFSMGKEINSRQKRFVLYTLTVSTISAIIIAIFRWKFTVLESQSLTVRDISLVSHIRFGFQLILMIWFWVLVLLSNFNQLTQVKRILILALITVYIGFLLFQQSLTGIIALGSSAVLFLFYLVTKLTSKRRIPIVIVFIAILLAPLIYLYSAVNKFYDIEEVNPNTIEKVTVIGNQYKHDFSRKMVENGHYVYLYICQKEMKEEWNKVADVKYDSTGVNGYPIRATLIRYLTSKGLRKDAEGVKALTEKDIENIERGIANVIYEKKYSLYPRIYQTIWEYHVYSETGYANNQSFSQRIEFAKAAITIIKDNWLFGVGTGNWKTAFSNAFKENGANIEESNYASSHNQYLNYMVKFGVIGFLFIMFIIIYPVVKTKRYNDQLLMLLLTFMFFANFADSNLETHVGSSFFFFFYCYFLTGPKNYLFLTISNKK</sequence>